<dbReference type="Proteomes" id="UP000761264">
    <property type="component" value="Unassembled WGS sequence"/>
</dbReference>
<accession>A0A967F2L2</accession>
<organism evidence="2 3">
    <name type="scientific">Pelagibius litoralis</name>
    <dbReference type="NCBI Taxonomy" id="374515"/>
    <lineage>
        <taxon>Bacteria</taxon>
        <taxon>Pseudomonadati</taxon>
        <taxon>Pseudomonadota</taxon>
        <taxon>Alphaproteobacteria</taxon>
        <taxon>Rhodospirillales</taxon>
        <taxon>Rhodovibrionaceae</taxon>
        <taxon>Pelagibius</taxon>
    </lineage>
</organism>
<dbReference type="InterPro" id="IPR018638">
    <property type="entry name" value="DUF2061_membrane"/>
</dbReference>
<gene>
    <name evidence="2" type="ORF">HBA54_24530</name>
</gene>
<evidence type="ECO:0000259" key="1">
    <source>
        <dbReference type="Pfam" id="PF09834"/>
    </source>
</evidence>
<proteinExistence type="predicted"/>
<evidence type="ECO:0000313" key="2">
    <source>
        <dbReference type="EMBL" id="NIA71766.1"/>
    </source>
</evidence>
<keyword evidence="3" id="KW-1185">Reference proteome</keyword>
<name>A0A967F2L2_9PROT</name>
<protein>
    <submittedName>
        <fullName evidence="2">DUF2061 domain-containing protein</fullName>
    </submittedName>
</protein>
<dbReference type="EMBL" id="JAAQPH010000026">
    <property type="protein sequence ID" value="NIA71766.1"/>
    <property type="molecule type" value="Genomic_DNA"/>
</dbReference>
<sequence length="74" mass="7966">MAKTLSFAVLHFGVGFGVTYALTGSVLIATGVALIEPAVNTVVFFFHERFWQRFDWLASASRPVSLPQGGHLAG</sequence>
<feature type="domain" description="DUF2061" evidence="1">
    <location>
        <begin position="1"/>
        <end position="52"/>
    </location>
</feature>
<dbReference type="AlphaFoldDB" id="A0A967F2L2"/>
<evidence type="ECO:0000313" key="3">
    <source>
        <dbReference type="Proteomes" id="UP000761264"/>
    </source>
</evidence>
<dbReference type="Pfam" id="PF09834">
    <property type="entry name" value="DUF2061"/>
    <property type="match status" value="1"/>
</dbReference>
<comment type="caution">
    <text evidence="2">The sequence shown here is derived from an EMBL/GenBank/DDBJ whole genome shotgun (WGS) entry which is preliminary data.</text>
</comment>
<reference evidence="2" key="1">
    <citation type="submission" date="2020-03" db="EMBL/GenBank/DDBJ databases">
        <title>Genome of Pelagibius litoralis DSM 21314T.</title>
        <authorList>
            <person name="Wang G."/>
        </authorList>
    </citation>
    <scope>NUCLEOTIDE SEQUENCE</scope>
    <source>
        <strain evidence="2">DSM 21314</strain>
    </source>
</reference>